<evidence type="ECO:0000313" key="3">
    <source>
        <dbReference type="Proteomes" id="UP000011661"/>
    </source>
</evidence>
<dbReference type="PRINTS" id="PR00111">
    <property type="entry name" value="ABHYDROLASE"/>
</dbReference>
<reference evidence="2 3" key="1">
    <citation type="journal article" date="2014" name="PLoS Genet.">
        <title>Phylogenetically driven sequencing of extremely halophilic archaea reveals strategies for static and dynamic osmo-response.</title>
        <authorList>
            <person name="Becker E.A."/>
            <person name="Seitzer P.M."/>
            <person name="Tritt A."/>
            <person name="Larsen D."/>
            <person name="Krusor M."/>
            <person name="Yao A.I."/>
            <person name="Wu D."/>
            <person name="Madern D."/>
            <person name="Eisen J.A."/>
            <person name="Darling A.E."/>
            <person name="Facciotti M.T."/>
        </authorList>
    </citation>
    <scope>NUCLEOTIDE SEQUENCE [LARGE SCALE GENOMIC DNA]</scope>
    <source>
        <strain evidence="2 3">JCM 14089</strain>
    </source>
</reference>
<dbReference type="InterPro" id="IPR029058">
    <property type="entry name" value="AB_hydrolase_fold"/>
</dbReference>
<evidence type="ECO:0000313" key="2">
    <source>
        <dbReference type="EMBL" id="ELY46786.1"/>
    </source>
</evidence>
<gene>
    <name evidence="2" type="ORF">C495_06748</name>
</gene>
<dbReference type="Gene3D" id="3.40.50.1820">
    <property type="entry name" value="alpha/beta hydrolase"/>
    <property type="match status" value="1"/>
</dbReference>
<dbReference type="InterPro" id="IPR000073">
    <property type="entry name" value="AB_hydrolase_1"/>
</dbReference>
<organism evidence="2 3">
    <name type="scientific">Natronorubrum sulfidifaciens JCM 14089</name>
    <dbReference type="NCBI Taxonomy" id="1230460"/>
    <lineage>
        <taxon>Archaea</taxon>
        <taxon>Methanobacteriati</taxon>
        <taxon>Methanobacteriota</taxon>
        <taxon>Stenosarchaea group</taxon>
        <taxon>Halobacteria</taxon>
        <taxon>Halobacteriales</taxon>
        <taxon>Natrialbaceae</taxon>
        <taxon>Natronorubrum</taxon>
    </lineage>
</organism>
<dbReference type="STRING" id="1230460.C495_06748"/>
<dbReference type="eggNOG" id="arCOG01648">
    <property type="taxonomic scope" value="Archaea"/>
</dbReference>
<dbReference type="InterPro" id="IPR050471">
    <property type="entry name" value="AB_hydrolase"/>
</dbReference>
<evidence type="ECO:0000259" key="1">
    <source>
        <dbReference type="Pfam" id="PF00561"/>
    </source>
</evidence>
<comment type="caution">
    <text evidence="2">The sequence shown here is derived from an EMBL/GenBank/DDBJ whole genome shotgun (WGS) entry which is preliminary data.</text>
</comment>
<dbReference type="PANTHER" id="PTHR43433">
    <property type="entry name" value="HYDROLASE, ALPHA/BETA FOLD FAMILY PROTEIN"/>
    <property type="match status" value="1"/>
</dbReference>
<proteinExistence type="predicted"/>
<dbReference type="Pfam" id="PF00561">
    <property type="entry name" value="Abhydrolase_1"/>
    <property type="match status" value="1"/>
</dbReference>
<name>L9WBY2_9EURY</name>
<dbReference type="PATRIC" id="fig|1230460.4.peg.1358"/>
<protein>
    <submittedName>
        <fullName evidence="2">Alpha/beta hydrolase fold protein</fullName>
    </submittedName>
</protein>
<dbReference type="Proteomes" id="UP000011661">
    <property type="component" value="Unassembled WGS sequence"/>
</dbReference>
<dbReference type="PANTHER" id="PTHR43433:SF5">
    <property type="entry name" value="AB HYDROLASE-1 DOMAIN-CONTAINING PROTEIN"/>
    <property type="match status" value="1"/>
</dbReference>
<dbReference type="AlphaFoldDB" id="L9WBY2"/>
<keyword evidence="3" id="KW-1185">Reference proteome</keyword>
<keyword evidence="2" id="KW-0378">Hydrolase</keyword>
<sequence>MPAPLGRSNTATEDRDGSISIVSDAWRSRVDFKGIRYVTSSMSRALRDGVSIYYEYDESEDGGTPVVFVQGLGYGRWMWRWQREAVRDAFDVVAPDNRGTGQSDAGLPPLVPRLPRKLRALLIFKLAGYSIGGLAADLEAVLEDAGIREAHIVGASMGGMIAQRYALEYTRAKTLTLCCTSHGGPDAAPVPEETQEHIFDVPKGASERETLRHRMRPAFNDRFTNRNPHLMDRIIEWRLEQDATEPAREAQATAVLNFDVSDRLSRLRVPTLILHGTDDQVVPAVNGRLLKEAIPDARLEYIEGGSHLFFIEDAARVNEELLAFLDEHE</sequence>
<accession>L9WBY2</accession>
<dbReference type="GO" id="GO:0016787">
    <property type="term" value="F:hydrolase activity"/>
    <property type="evidence" value="ECO:0007669"/>
    <property type="project" value="UniProtKB-KW"/>
</dbReference>
<feature type="domain" description="AB hydrolase-1" evidence="1">
    <location>
        <begin position="65"/>
        <end position="313"/>
    </location>
</feature>
<dbReference type="SUPFAM" id="SSF53474">
    <property type="entry name" value="alpha/beta-Hydrolases"/>
    <property type="match status" value="1"/>
</dbReference>
<dbReference type="EMBL" id="AOHX01000029">
    <property type="protein sequence ID" value="ELY46786.1"/>
    <property type="molecule type" value="Genomic_DNA"/>
</dbReference>